<dbReference type="GO" id="GO:0016020">
    <property type="term" value="C:membrane"/>
    <property type="evidence" value="ECO:0007669"/>
    <property type="project" value="UniProtKB-SubCell"/>
</dbReference>
<comment type="similarity">
    <text evidence="2 6">Belongs to the multi antimicrobial extrusion (MATE) (TC 2.A.66.1) family.</text>
</comment>
<dbReference type="OrthoDB" id="2126698at2759"/>
<dbReference type="NCBIfam" id="TIGR00797">
    <property type="entry name" value="matE"/>
    <property type="match status" value="1"/>
</dbReference>
<feature type="transmembrane region" description="Helical" evidence="6">
    <location>
        <begin position="141"/>
        <end position="162"/>
    </location>
</feature>
<evidence type="ECO:0000256" key="1">
    <source>
        <dbReference type="ARBA" id="ARBA00004141"/>
    </source>
</evidence>
<dbReference type="GO" id="GO:0042910">
    <property type="term" value="F:xenobiotic transmembrane transporter activity"/>
    <property type="evidence" value="ECO:0007669"/>
    <property type="project" value="InterPro"/>
</dbReference>
<evidence type="ECO:0000313" key="8">
    <source>
        <dbReference type="Proteomes" id="UP000797356"/>
    </source>
</evidence>
<dbReference type="Proteomes" id="UP000797356">
    <property type="component" value="Chromosome 12"/>
</dbReference>
<keyword evidence="3 6" id="KW-0812">Transmembrane</keyword>
<sequence length="505" mass="55031">MVGGVGERLLQCNREEDLPLLLRPHGKIMVGGVGERLLQCNREEEETLSTRVWVESKKLWRVGGPAILIRLSSFGMLVVTQSFMGYDGETELAAYALVLALFVRFANGLLLGMGSATETLCGQAFGAKLYHTMGIQLQRSWIVLAVTATLLVPWFIFATPILRLLGQEKDLSIVSGPIALWFIPIIYSYVFYITMQMYLQAQLKNVIIAWLACGSFVLHVLASWISVVKLNWGVAGAMGSMILSSWLPIFGEFVYVFCGWCPETWSGFSLSAFSDLLPMIRLSIASGIMLCLQVWYNSALVLLAGFMKNAKIAIAAFSICLNITTWELMISLGFLTATSVRVSNELGMGNGNGAKFAIKVAVLNSSIIGLIFFLFFLVFGKSIALAFTNSEDVVEAVASLSVLLAISVLPNTIQPILSGAAIGAGYQSMVAVVNIACYYLMGVPLGVLLGYLTNLQVKGIWIGMLCGSAAQIVVLLFITIRTDWDGQVEKANARLDRWTLSSGEE</sequence>
<comment type="subcellular location">
    <subcellularLocation>
        <location evidence="1">Membrane</location>
        <topology evidence="1">Multi-pass membrane protein</topology>
    </subcellularLocation>
</comment>
<reference evidence="7" key="1">
    <citation type="journal article" date="2017" name="Gigascience">
        <title>The genome draft of coconut (Cocos nucifera).</title>
        <authorList>
            <person name="Xiao Y."/>
            <person name="Xu P."/>
            <person name="Fan H."/>
            <person name="Baudouin L."/>
            <person name="Xia W."/>
            <person name="Bocs S."/>
            <person name="Xu J."/>
            <person name="Li Q."/>
            <person name="Guo A."/>
            <person name="Zhou L."/>
            <person name="Li J."/>
            <person name="Wu Y."/>
            <person name="Ma Z."/>
            <person name="Armero A."/>
            <person name="Issali A.E."/>
            <person name="Liu N."/>
            <person name="Peng M."/>
            <person name="Yang Y."/>
        </authorList>
    </citation>
    <scope>NUCLEOTIDE SEQUENCE</scope>
    <source>
        <tissue evidence="7">Spear leaf of Hainan Tall coconut</tissue>
    </source>
</reference>
<feature type="transmembrane region" description="Helical" evidence="6">
    <location>
        <begin position="282"/>
        <end position="306"/>
    </location>
</feature>
<dbReference type="EMBL" id="CM017883">
    <property type="protein sequence ID" value="KAG1365550.1"/>
    <property type="molecule type" value="Genomic_DNA"/>
</dbReference>
<dbReference type="InterPro" id="IPR002528">
    <property type="entry name" value="MATE_fam"/>
</dbReference>
<keyword evidence="8" id="KW-1185">Reference proteome</keyword>
<comment type="caution">
    <text evidence="7">The sequence shown here is derived from an EMBL/GenBank/DDBJ whole genome shotgun (WGS) entry which is preliminary data.</text>
</comment>
<organism evidence="7 8">
    <name type="scientific">Cocos nucifera</name>
    <name type="common">Coconut palm</name>
    <dbReference type="NCBI Taxonomy" id="13894"/>
    <lineage>
        <taxon>Eukaryota</taxon>
        <taxon>Viridiplantae</taxon>
        <taxon>Streptophyta</taxon>
        <taxon>Embryophyta</taxon>
        <taxon>Tracheophyta</taxon>
        <taxon>Spermatophyta</taxon>
        <taxon>Magnoliopsida</taxon>
        <taxon>Liliopsida</taxon>
        <taxon>Arecaceae</taxon>
        <taxon>Arecoideae</taxon>
        <taxon>Cocoseae</taxon>
        <taxon>Attaleinae</taxon>
        <taxon>Cocos</taxon>
    </lineage>
</organism>
<feature type="transmembrane region" description="Helical" evidence="6">
    <location>
        <begin position="459"/>
        <end position="480"/>
    </location>
</feature>
<evidence type="ECO:0000256" key="5">
    <source>
        <dbReference type="ARBA" id="ARBA00023136"/>
    </source>
</evidence>
<feature type="transmembrane region" description="Helical" evidence="6">
    <location>
        <begin position="206"/>
        <end position="225"/>
    </location>
</feature>
<feature type="transmembrane region" description="Helical" evidence="6">
    <location>
        <begin position="356"/>
        <end position="377"/>
    </location>
</feature>
<dbReference type="CDD" id="cd13132">
    <property type="entry name" value="MATE_eukaryotic"/>
    <property type="match status" value="1"/>
</dbReference>
<evidence type="ECO:0000313" key="7">
    <source>
        <dbReference type="EMBL" id="KAG1365550.1"/>
    </source>
</evidence>
<dbReference type="AlphaFoldDB" id="A0A8K0IR97"/>
<evidence type="ECO:0000256" key="4">
    <source>
        <dbReference type="ARBA" id="ARBA00022989"/>
    </source>
</evidence>
<dbReference type="GO" id="GO:0015297">
    <property type="term" value="F:antiporter activity"/>
    <property type="evidence" value="ECO:0007669"/>
    <property type="project" value="InterPro"/>
</dbReference>
<evidence type="ECO:0000256" key="3">
    <source>
        <dbReference type="ARBA" id="ARBA00022692"/>
    </source>
</evidence>
<feature type="transmembrane region" description="Helical" evidence="6">
    <location>
        <begin position="92"/>
        <end position="111"/>
    </location>
</feature>
<keyword evidence="5 6" id="KW-0472">Membrane</keyword>
<evidence type="ECO:0000256" key="2">
    <source>
        <dbReference type="ARBA" id="ARBA00010199"/>
    </source>
</evidence>
<dbReference type="GO" id="GO:1990961">
    <property type="term" value="P:xenobiotic detoxification by transmembrane export across the plasma membrane"/>
    <property type="evidence" value="ECO:0007669"/>
    <property type="project" value="InterPro"/>
</dbReference>
<feature type="transmembrane region" description="Helical" evidence="6">
    <location>
        <begin position="312"/>
        <end position="335"/>
    </location>
</feature>
<keyword evidence="4 6" id="KW-1133">Transmembrane helix</keyword>
<protein>
    <recommendedName>
        <fullName evidence="6">Protein DETOXIFICATION</fullName>
    </recommendedName>
    <alternativeName>
        <fullName evidence="6">Multidrug and toxic compound extrusion protein</fullName>
    </alternativeName>
</protein>
<reference evidence="7" key="2">
    <citation type="submission" date="2019-07" db="EMBL/GenBank/DDBJ databases">
        <authorList>
            <person name="Yang Y."/>
            <person name="Bocs S."/>
            <person name="Baudouin L."/>
        </authorList>
    </citation>
    <scope>NUCLEOTIDE SEQUENCE</scope>
    <source>
        <tissue evidence="7">Spear leaf of Hainan Tall coconut</tissue>
    </source>
</reference>
<dbReference type="InterPro" id="IPR045069">
    <property type="entry name" value="MATE_euk"/>
</dbReference>
<name>A0A8K0IR97_COCNU</name>
<evidence type="ECO:0000256" key="6">
    <source>
        <dbReference type="RuleBase" id="RU004914"/>
    </source>
</evidence>
<dbReference type="Pfam" id="PF01554">
    <property type="entry name" value="MatE"/>
    <property type="match status" value="2"/>
</dbReference>
<gene>
    <name evidence="7" type="ORF">COCNU_12G005500</name>
</gene>
<feature type="transmembrane region" description="Helical" evidence="6">
    <location>
        <begin position="429"/>
        <end position="453"/>
    </location>
</feature>
<feature type="transmembrane region" description="Helical" evidence="6">
    <location>
        <begin position="174"/>
        <end position="194"/>
    </location>
</feature>
<feature type="transmembrane region" description="Helical" evidence="6">
    <location>
        <begin position="397"/>
        <end position="417"/>
    </location>
</feature>
<proteinExistence type="inferred from homology"/>
<accession>A0A8K0IR97</accession>
<dbReference type="PANTHER" id="PTHR11206">
    <property type="entry name" value="MULTIDRUG RESISTANCE PROTEIN"/>
    <property type="match status" value="1"/>
</dbReference>